<dbReference type="GO" id="GO:0030154">
    <property type="term" value="P:cell differentiation"/>
    <property type="evidence" value="ECO:0007669"/>
    <property type="project" value="UniProtKB-KW"/>
</dbReference>
<evidence type="ECO:0000256" key="5">
    <source>
        <dbReference type="ARBA" id="ARBA00022782"/>
    </source>
</evidence>
<keyword evidence="8" id="KW-1185">Reference proteome</keyword>
<evidence type="ECO:0000256" key="3">
    <source>
        <dbReference type="ARBA" id="ARBA00022490"/>
    </source>
</evidence>
<dbReference type="OrthoDB" id="199930at2759"/>
<comment type="subcellular location">
    <subcellularLocation>
        <location evidence="1">Cytoplasm</location>
        <location evidence="1">Perinuclear region</location>
    </subcellularLocation>
</comment>
<dbReference type="GO" id="GO:0048471">
    <property type="term" value="C:perinuclear region of cytoplasm"/>
    <property type="evidence" value="ECO:0007669"/>
    <property type="project" value="UniProtKB-SubCell"/>
</dbReference>
<reference evidence="7 8" key="1">
    <citation type="submission" date="2016-07" db="EMBL/GenBank/DDBJ databases">
        <title>Pervasive Adenine N6-methylation of Active Genes in Fungi.</title>
        <authorList>
            <consortium name="DOE Joint Genome Institute"/>
            <person name="Mondo S.J."/>
            <person name="Dannebaum R.O."/>
            <person name="Kuo R.C."/>
            <person name="Labutti K."/>
            <person name="Haridas S."/>
            <person name="Kuo A."/>
            <person name="Salamov A."/>
            <person name="Ahrendt S.R."/>
            <person name="Lipzen A."/>
            <person name="Sullivan W."/>
            <person name="Andreopoulos W.B."/>
            <person name="Clum A."/>
            <person name="Lindquist E."/>
            <person name="Daum C."/>
            <person name="Ramamoorthy G.K."/>
            <person name="Gryganskyi A."/>
            <person name="Culley D."/>
            <person name="Magnuson J.K."/>
            <person name="James T.Y."/>
            <person name="O'Malley M.A."/>
            <person name="Stajich J.E."/>
            <person name="Spatafora J.W."/>
            <person name="Visel A."/>
            <person name="Grigoriev I.V."/>
        </authorList>
    </citation>
    <scope>NUCLEOTIDE SEQUENCE [LARGE SCALE GENOMIC DNA]</scope>
    <source>
        <strain evidence="7 8">NRRL 2496</strain>
    </source>
</reference>
<dbReference type="AlphaFoldDB" id="A0A1X2HG14"/>
<dbReference type="GO" id="GO:0051879">
    <property type="term" value="F:Hsp90 protein binding"/>
    <property type="evidence" value="ECO:0007669"/>
    <property type="project" value="TreeGrafter"/>
</dbReference>
<comment type="caution">
    <text evidence="7">The sequence shown here is derived from an EMBL/GenBank/DDBJ whole genome shotgun (WGS) entry which is preliminary data.</text>
</comment>
<evidence type="ECO:0000313" key="7">
    <source>
        <dbReference type="EMBL" id="ORY97867.1"/>
    </source>
</evidence>
<proteinExistence type="predicted"/>
<dbReference type="Pfam" id="PF11701">
    <property type="entry name" value="UNC45-central"/>
    <property type="match status" value="1"/>
</dbReference>
<dbReference type="InParanoid" id="A0A1X2HG14"/>
<dbReference type="InterPro" id="IPR016024">
    <property type="entry name" value="ARM-type_fold"/>
</dbReference>
<evidence type="ECO:0000256" key="4">
    <source>
        <dbReference type="ARBA" id="ARBA00022541"/>
    </source>
</evidence>
<dbReference type="EMBL" id="MCGN01000004">
    <property type="protein sequence ID" value="ORY97867.1"/>
    <property type="molecule type" value="Genomic_DNA"/>
</dbReference>
<accession>A0A1X2HG14</accession>
<evidence type="ECO:0000313" key="8">
    <source>
        <dbReference type="Proteomes" id="UP000242180"/>
    </source>
</evidence>
<keyword evidence="3" id="KW-0963">Cytoplasm</keyword>
<evidence type="ECO:0000256" key="1">
    <source>
        <dbReference type="ARBA" id="ARBA00004556"/>
    </source>
</evidence>
<dbReference type="PANTHER" id="PTHR45994">
    <property type="entry name" value="FI21225P1"/>
    <property type="match status" value="1"/>
</dbReference>
<name>A0A1X2HG14_SYNRA</name>
<organism evidence="7 8">
    <name type="scientific">Syncephalastrum racemosum</name>
    <name type="common">Filamentous fungus</name>
    <dbReference type="NCBI Taxonomy" id="13706"/>
    <lineage>
        <taxon>Eukaryota</taxon>
        <taxon>Fungi</taxon>
        <taxon>Fungi incertae sedis</taxon>
        <taxon>Mucoromycota</taxon>
        <taxon>Mucoromycotina</taxon>
        <taxon>Mucoromycetes</taxon>
        <taxon>Mucorales</taxon>
        <taxon>Syncephalastraceae</taxon>
        <taxon>Syncephalastrum</taxon>
    </lineage>
</organism>
<sequence length="719" mass="79482">MTTPKSENRIKKLTEELKQRSNQDVSDLLLERARLLKELDRIPEARDDIQTLLKRYPKNKEAQQLAKLLLTDSHTTNQKQTSTAPPNAELQDYLTQIDTDVKRFIQTPKFIQILKACGNDANDQEARQTRATAYMVLTRLFNPPQDKQKDYPLPSIIQTCADAFSKCLGSGKNADKLLAYRTLHAIFETSMTVGAAILSQEGVVEDMMDVFEFEVLPVQIAMTEVLAIASSDKSCQKRIVEHGSQWLAKAAAGKEGDERLKAAAGTALMKLRMQQQFEQKQGEEGQEQQLQSAMELMHLNTQELTDNLARTIKSKSTPAVTVLSAVEGLAYASLQPDVKETIAHDPALLKRLVTLALESGTAHAQANPLLFGIGTILTNVTLYKPVLDEQQRQIRKLRNLANAKKNGTVEPEEDPREQDAAVEARIRAVIDQGGALALMVLSKNNSQNLKSVAARAYLNLVTPKKTRGKLLQQGIVKGLAPLASDLQAAHALARLAITTDPRLAFGGQTSLALVRPFLNLCKDNAQLRQFEGLMALTNLASVDDDSVRLKIVAEDGMTTFENLQLSNHTMVQRAATEMICNMVFCDPVFETYSTHPGKLRLMMILSDHEDMATRRAASGCLAILANRPEACQHMAQVDKGYERIARLLQPEESIEVQHRGIEVIRCMLQHLGKPAAQGLSEQNAQKHLAHLVKSKVAAVRSAASEVLKMMMAELGVQIK</sequence>
<keyword evidence="2" id="KW-0217">Developmental protein</keyword>
<feature type="domain" description="UNC-45/Cro1/She4 central" evidence="6">
    <location>
        <begin position="124"/>
        <end position="271"/>
    </location>
</feature>
<dbReference type="SUPFAM" id="SSF48452">
    <property type="entry name" value="TPR-like"/>
    <property type="match status" value="1"/>
</dbReference>
<dbReference type="Gene3D" id="1.25.10.10">
    <property type="entry name" value="Leucine-rich Repeat Variant"/>
    <property type="match status" value="2"/>
</dbReference>
<dbReference type="InterPro" id="IPR011990">
    <property type="entry name" value="TPR-like_helical_dom_sf"/>
</dbReference>
<dbReference type="OMA" id="VCNLMTC"/>
<dbReference type="PANTHER" id="PTHR45994:SF1">
    <property type="entry name" value="FI21225P1"/>
    <property type="match status" value="1"/>
</dbReference>
<dbReference type="STRING" id="13706.A0A1X2HG14"/>
<dbReference type="SUPFAM" id="SSF48371">
    <property type="entry name" value="ARM repeat"/>
    <property type="match status" value="2"/>
</dbReference>
<gene>
    <name evidence="7" type="ORF">BCR43DRAFT_563231</name>
</gene>
<keyword evidence="5" id="KW-0221">Differentiation</keyword>
<dbReference type="Proteomes" id="UP000242180">
    <property type="component" value="Unassembled WGS sequence"/>
</dbReference>
<protein>
    <submittedName>
        <fullName evidence="7">Armadillo-type protein</fullName>
    </submittedName>
</protein>
<dbReference type="InterPro" id="IPR011989">
    <property type="entry name" value="ARM-like"/>
</dbReference>
<dbReference type="InterPro" id="IPR024660">
    <property type="entry name" value="UCS_central_dom"/>
</dbReference>
<evidence type="ECO:0000256" key="2">
    <source>
        <dbReference type="ARBA" id="ARBA00022473"/>
    </source>
</evidence>
<evidence type="ECO:0000259" key="6">
    <source>
        <dbReference type="Pfam" id="PF11701"/>
    </source>
</evidence>
<keyword evidence="4" id="KW-0517">Myogenesis</keyword>